<keyword evidence="1" id="KW-0808">Transferase</keyword>
<dbReference type="PROSITE" id="PS50011">
    <property type="entry name" value="PROTEIN_KINASE_DOM"/>
    <property type="match status" value="1"/>
</dbReference>
<protein>
    <submittedName>
        <fullName evidence="7">Serine/threonine protein kinase</fullName>
    </submittedName>
</protein>
<dbReference type="InterPro" id="IPR000719">
    <property type="entry name" value="Prot_kinase_dom"/>
</dbReference>
<gene>
    <name evidence="7" type="ORF">DB32_002981</name>
</gene>
<dbReference type="Gene3D" id="1.10.510.10">
    <property type="entry name" value="Transferase(Phosphotransferase) domain 1"/>
    <property type="match status" value="1"/>
</dbReference>
<dbReference type="Pfam" id="PF00069">
    <property type="entry name" value="Pkinase"/>
    <property type="match status" value="1"/>
</dbReference>
<dbReference type="PANTHER" id="PTHR43289">
    <property type="entry name" value="MITOGEN-ACTIVATED PROTEIN KINASE KINASE KINASE 20-RELATED"/>
    <property type="match status" value="1"/>
</dbReference>
<sequence length="579" mass="62322">MLEQRYRVEQRLGEGGLGTVYRAQHLKLARNVAVKVLRDDLRGIPQLRARFEREVKALSSLSHPNVVTITDYGVEGGMPFLVMELVEGVELAKIVGEPLPPERALMIVRQILASLAYAHERDVVHRDLKPANVIVRQLPDGRDHVTVLDFGLAKFVGDDPGGDLTRSGLVVGTPAYMPPEQMAAGARRADARSDLYAAGLILFELIAGRRPFTFEEPAELLRAHLVMQPPTLAEALPGSVVRPELEELVARALAKSPDDRFPDARAMIDAMDALPYEPLVRGGVGGHDARRDTTRPARPTPISAAAAASERPAPTPTAAERARSMGMRAGIAAIVFLMTIAGIAWTARRATTEPVADAPTTEPAPPAAPLARSEGPGTIATQPTAPVAAAEVTPRDHDPVAAGAEDTEALVGEEDEGEVAPEVEAPFVAPVRVGPRPPARNPLRGRLPGVLSRVDARIERGRPIGAGDIRALQRYRNDRPGDVRGRLVLGHAYAARGWLSPAMDQYERAVGVDESVRGDPAILENLLRAVRTESLNARASELVVRIFGAEAQAGVRRAISRVRDPGERGRLEALSARLR</sequence>
<evidence type="ECO:0000256" key="4">
    <source>
        <dbReference type="ARBA" id="ARBA00022840"/>
    </source>
</evidence>
<dbReference type="AlphaFoldDB" id="A0A0F6YJ60"/>
<keyword evidence="4" id="KW-0067">ATP-binding</keyword>
<keyword evidence="7" id="KW-0723">Serine/threonine-protein kinase</keyword>
<name>A0A0F6YJ60_9BACT</name>
<reference evidence="7 8" key="1">
    <citation type="submission" date="2015-03" db="EMBL/GenBank/DDBJ databases">
        <title>Genome assembly of Sandaracinus amylolyticus DSM 53668.</title>
        <authorList>
            <person name="Sharma G."/>
            <person name="Subramanian S."/>
        </authorList>
    </citation>
    <scope>NUCLEOTIDE SEQUENCE [LARGE SCALE GENOMIC DNA]</scope>
    <source>
        <strain evidence="7 8">DSM 53668</strain>
    </source>
</reference>
<dbReference type="SMART" id="SM00220">
    <property type="entry name" value="S_TKc"/>
    <property type="match status" value="1"/>
</dbReference>
<dbReference type="SUPFAM" id="SSF56112">
    <property type="entry name" value="Protein kinase-like (PK-like)"/>
    <property type="match status" value="1"/>
</dbReference>
<dbReference type="CDD" id="cd14014">
    <property type="entry name" value="STKc_PknB_like"/>
    <property type="match status" value="1"/>
</dbReference>
<dbReference type="InterPro" id="IPR011009">
    <property type="entry name" value="Kinase-like_dom_sf"/>
</dbReference>
<evidence type="ECO:0000256" key="5">
    <source>
        <dbReference type="SAM" id="MobiDB-lite"/>
    </source>
</evidence>
<evidence type="ECO:0000256" key="1">
    <source>
        <dbReference type="ARBA" id="ARBA00022679"/>
    </source>
</evidence>
<dbReference type="PROSITE" id="PS00108">
    <property type="entry name" value="PROTEIN_KINASE_ST"/>
    <property type="match status" value="1"/>
</dbReference>
<dbReference type="PANTHER" id="PTHR43289:SF30">
    <property type="entry name" value="NON-SPECIFIC SERINE_THREONINE PROTEIN KINASE"/>
    <property type="match status" value="1"/>
</dbReference>
<dbReference type="Gene3D" id="3.30.200.20">
    <property type="entry name" value="Phosphorylase Kinase, domain 1"/>
    <property type="match status" value="1"/>
</dbReference>
<dbReference type="GO" id="GO:0004674">
    <property type="term" value="F:protein serine/threonine kinase activity"/>
    <property type="evidence" value="ECO:0007669"/>
    <property type="project" value="UniProtKB-KW"/>
</dbReference>
<feature type="region of interest" description="Disordered" evidence="5">
    <location>
        <begin position="282"/>
        <end position="321"/>
    </location>
</feature>
<dbReference type="Proteomes" id="UP000034883">
    <property type="component" value="Chromosome"/>
</dbReference>
<evidence type="ECO:0000259" key="6">
    <source>
        <dbReference type="PROSITE" id="PS50011"/>
    </source>
</evidence>
<organism evidence="7 8">
    <name type="scientific">Sandaracinus amylolyticus</name>
    <dbReference type="NCBI Taxonomy" id="927083"/>
    <lineage>
        <taxon>Bacteria</taxon>
        <taxon>Pseudomonadati</taxon>
        <taxon>Myxococcota</taxon>
        <taxon>Polyangia</taxon>
        <taxon>Polyangiales</taxon>
        <taxon>Sandaracinaceae</taxon>
        <taxon>Sandaracinus</taxon>
    </lineage>
</organism>
<dbReference type="KEGG" id="samy:DB32_002981"/>
<evidence type="ECO:0000256" key="3">
    <source>
        <dbReference type="ARBA" id="ARBA00022777"/>
    </source>
</evidence>
<evidence type="ECO:0000313" key="8">
    <source>
        <dbReference type="Proteomes" id="UP000034883"/>
    </source>
</evidence>
<dbReference type="STRING" id="927083.DB32_002981"/>
<keyword evidence="3 7" id="KW-0418">Kinase</keyword>
<proteinExistence type="predicted"/>
<dbReference type="GO" id="GO:0005524">
    <property type="term" value="F:ATP binding"/>
    <property type="evidence" value="ECO:0007669"/>
    <property type="project" value="UniProtKB-KW"/>
</dbReference>
<keyword evidence="2" id="KW-0547">Nucleotide-binding</keyword>
<evidence type="ECO:0000256" key="2">
    <source>
        <dbReference type="ARBA" id="ARBA00022741"/>
    </source>
</evidence>
<evidence type="ECO:0000313" key="7">
    <source>
        <dbReference type="EMBL" id="AKF05832.1"/>
    </source>
</evidence>
<feature type="domain" description="Protein kinase" evidence="6">
    <location>
        <begin position="6"/>
        <end position="280"/>
    </location>
</feature>
<keyword evidence="8" id="KW-1185">Reference proteome</keyword>
<dbReference type="EMBL" id="CP011125">
    <property type="protein sequence ID" value="AKF05832.1"/>
    <property type="molecule type" value="Genomic_DNA"/>
</dbReference>
<accession>A0A0F6YJ60</accession>
<dbReference type="InterPro" id="IPR008271">
    <property type="entry name" value="Ser/Thr_kinase_AS"/>
</dbReference>
<feature type="compositionally biased region" description="Low complexity" evidence="5">
    <location>
        <begin position="296"/>
        <end position="319"/>
    </location>
</feature>
<feature type="region of interest" description="Disordered" evidence="5">
    <location>
        <begin position="353"/>
        <end position="381"/>
    </location>
</feature>